<evidence type="ECO:0000259" key="1">
    <source>
        <dbReference type="Pfam" id="PF00534"/>
    </source>
</evidence>
<dbReference type="GO" id="GO:0102710">
    <property type="term" value="F:D-inositol-3-phosphate glycosyltransferase activity"/>
    <property type="evidence" value="ECO:0007669"/>
    <property type="project" value="UniProtKB-EC"/>
</dbReference>
<name>A0A5B8RGN0_9ZZZZ</name>
<dbReference type="AlphaFoldDB" id="A0A5B8RGN0"/>
<dbReference type="Pfam" id="PF13439">
    <property type="entry name" value="Glyco_transf_4"/>
    <property type="match status" value="1"/>
</dbReference>
<dbReference type="PANTHER" id="PTHR12526">
    <property type="entry name" value="GLYCOSYLTRANSFERASE"/>
    <property type="match status" value="1"/>
</dbReference>
<dbReference type="InterPro" id="IPR001296">
    <property type="entry name" value="Glyco_trans_1"/>
</dbReference>
<dbReference type="EMBL" id="MN079195">
    <property type="protein sequence ID" value="QEA07038.1"/>
    <property type="molecule type" value="Genomic_DNA"/>
</dbReference>
<feature type="domain" description="Glycosyl transferase family 1" evidence="1">
    <location>
        <begin position="173"/>
        <end position="336"/>
    </location>
</feature>
<reference evidence="3" key="1">
    <citation type="submission" date="2019-06" db="EMBL/GenBank/DDBJ databases">
        <authorList>
            <person name="Murdoch R.W."/>
            <person name="Fathepure B."/>
        </authorList>
    </citation>
    <scope>NUCLEOTIDE SEQUENCE</scope>
</reference>
<accession>A0A5B8RGN0</accession>
<evidence type="ECO:0000259" key="2">
    <source>
        <dbReference type="Pfam" id="PF13439"/>
    </source>
</evidence>
<sequence length="364" mass="38903">MTVVHVETGMHLYGGALQVLMLLRGLAASPGRHVLVCPAGSEIAEAAQGVADRVVAMPVRGDLDVAFGARLYRVLREEDADLVHLHSRRGADVIGGIAARLAGVPAVLSRRVDNPERRWWVALKYRLYAHVITISEGIREVLLAEGLAPERVTCVRSAVDTQTYRPGGDRAWFRREFGLADDEVAVGMAAQFIPRKGHRVLVAAAPAVLAAHPRTRFLLFGRGPEEAAIRSLVHEQGLGDRFVFAGFRTDMAHIFPCLDVLAHPAYMEGLGVTLLQAAACGVPVVGAEAGGIPEAVADGITGYLVPPGDSTALAERVGRLLGDLALRETMGAAGRQHVDARFSVTAMTVLNRRVYERVLGVGSG</sequence>
<dbReference type="SUPFAM" id="SSF53756">
    <property type="entry name" value="UDP-Glycosyltransferase/glycogen phosphorylase"/>
    <property type="match status" value="1"/>
</dbReference>
<dbReference type="InterPro" id="IPR028098">
    <property type="entry name" value="Glyco_trans_4-like_N"/>
</dbReference>
<dbReference type="Gene3D" id="3.40.50.2000">
    <property type="entry name" value="Glycogen Phosphorylase B"/>
    <property type="match status" value="2"/>
</dbReference>
<proteinExistence type="predicted"/>
<keyword evidence="3" id="KW-0328">Glycosyltransferase</keyword>
<gene>
    <name evidence="3" type="primary">mshA_3</name>
    <name evidence="3" type="ORF">KBTEX_03382</name>
</gene>
<feature type="domain" description="Glycosyltransferase subfamily 4-like N-terminal" evidence="2">
    <location>
        <begin position="14"/>
        <end position="162"/>
    </location>
</feature>
<protein>
    <submittedName>
        <fullName evidence="3">D-inositol-3-phosphate glycosyltransferase</fullName>
        <ecNumber evidence="3">2.4.1.250</ecNumber>
    </submittedName>
</protein>
<dbReference type="EC" id="2.4.1.250" evidence="3"/>
<keyword evidence="3" id="KW-0808">Transferase</keyword>
<dbReference type="Pfam" id="PF00534">
    <property type="entry name" value="Glycos_transf_1"/>
    <property type="match status" value="1"/>
</dbReference>
<evidence type="ECO:0000313" key="3">
    <source>
        <dbReference type="EMBL" id="QEA07038.1"/>
    </source>
</evidence>
<organism evidence="3">
    <name type="scientific">uncultured organism</name>
    <dbReference type="NCBI Taxonomy" id="155900"/>
    <lineage>
        <taxon>unclassified sequences</taxon>
        <taxon>environmental samples</taxon>
    </lineage>
</organism>